<evidence type="ECO:0000259" key="6">
    <source>
        <dbReference type="Pfam" id="PF04932"/>
    </source>
</evidence>
<feature type="transmembrane region" description="Helical" evidence="5">
    <location>
        <begin position="379"/>
        <end position="400"/>
    </location>
</feature>
<dbReference type="AlphaFoldDB" id="A0A2W4S611"/>
<organism evidence="7 8">
    <name type="scientific">Candidatus Methylumidiphilus alinenensis</name>
    <dbReference type="NCBI Taxonomy" id="2202197"/>
    <lineage>
        <taxon>Bacteria</taxon>
        <taxon>Pseudomonadati</taxon>
        <taxon>Pseudomonadota</taxon>
        <taxon>Gammaproteobacteria</taxon>
        <taxon>Methylococcales</taxon>
        <taxon>Candidatus Methylumidiphilus</taxon>
    </lineage>
</organism>
<feature type="transmembrane region" description="Helical" evidence="5">
    <location>
        <begin position="156"/>
        <end position="179"/>
    </location>
</feature>
<keyword evidence="3 5" id="KW-1133">Transmembrane helix</keyword>
<dbReference type="GO" id="GO:0016020">
    <property type="term" value="C:membrane"/>
    <property type="evidence" value="ECO:0007669"/>
    <property type="project" value="UniProtKB-SubCell"/>
</dbReference>
<dbReference type="EMBL" id="QJPH01000066">
    <property type="protein sequence ID" value="PZN86738.1"/>
    <property type="molecule type" value="Genomic_DNA"/>
</dbReference>
<feature type="transmembrane region" description="Helical" evidence="5">
    <location>
        <begin position="412"/>
        <end position="430"/>
    </location>
</feature>
<dbReference type="Proteomes" id="UP000249396">
    <property type="component" value="Unassembled WGS sequence"/>
</dbReference>
<keyword evidence="7" id="KW-0436">Ligase</keyword>
<comment type="subcellular location">
    <subcellularLocation>
        <location evidence="1">Membrane</location>
        <topology evidence="1">Multi-pass membrane protein</topology>
    </subcellularLocation>
</comment>
<reference evidence="7 8" key="1">
    <citation type="journal article" date="2018" name="Aquat. Microb. Ecol.">
        <title>Gammaproteobacterial methanotrophs dominate.</title>
        <authorList>
            <person name="Rissanen A.J."/>
            <person name="Saarenheimo J."/>
            <person name="Tiirola M."/>
            <person name="Peura S."/>
            <person name="Aalto S.L."/>
            <person name="Karvinen A."/>
            <person name="Nykanen H."/>
        </authorList>
    </citation>
    <scope>NUCLEOTIDE SEQUENCE [LARGE SCALE GENOMIC DNA]</scope>
    <source>
        <strain evidence="7">AMbin10</strain>
    </source>
</reference>
<evidence type="ECO:0000256" key="3">
    <source>
        <dbReference type="ARBA" id="ARBA00022989"/>
    </source>
</evidence>
<protein>
    <submittedName>
        <fullName evidence="7">O-antigen ligase domain-containing protein</fullName>
    </submittedName>
</protein>
<evidence type="ECO:0000313" key="8">
    <source>
        <dbReference type="Proteomes" id="UP000249396"/>
    </source>
</evidence>
<feature type="domain" description="O-antigen ligase-related" evidence="6">
    <location>
        <begin position="244"/>
        <end position="385"/>
    </location>
</feature>
<gene>
    <name evidence="7" type="ORF">DM484_00690</name>
</gene>
<comment type="caution">
    <text evidence="7">The sequence shown here is derived from an EMBL/GenBank/DDBJ whole genome shotgun (WGS) entry which is preliminary data.</text>
</comment>
<sequence>MDAGKNARIFNALISIYVIAPLPLGSNRPWAWWTLAGCSFLLLAVWAFAWMGGKMPLSSALRGRVPVAAVSLLLVVVIWIFCQTIPLPSNWVAVLSPQNFKVYQEARAVIPAEGLSMPLSLDNDATFAAGVRSLFYLAMFLLLLQCLDSRRRLKVFCFAIVISGFFQAIYGSFVALSGIAYPFAGQGVATGTFVNRNHLAGYLEMALALGMVLLLKAGRLGSAQGGLRAVLRMVLSEKALVRLMVIMMVAGLILTRSRMGNTAFFSSLLLTGSLAVVVSRPFRTKKMVLLLFSIVLVDVLLLGQWFGLEKVAERLRETSLETEHRDEVDVYAVPLVQDFWLTGAGAATFEHIFPAYGQDNSGVLYDHAHNDYLELLSELGVVGFLPMSLFVVLGFYQSVLSLKCISHSHVRAVGFGGCMAIISLCMHSTVDFNLQIPANAMLFLGVIATVLVVQFLGKNSDRATEQS</sequence>
<accession>A0A2W4S611</accession>
<evidence type="ECO:0000256" key="2">
    <source>
        <dbReference type="ARBA" id="ARBA00022692"/>
    </source>
</evidence>
<keyword evidence="4 5" id="KW-0472">Membrane</keyword>
<feature type="transmembrane region" description="Helical" evidence="5">
    <location>
        <begin position="199"/>
        <end position="218"/>
    </location>
</feature>
<feature type="transmembrane region" description="Helical" evidence="5">
    <location>
        <begin position="7"/>
        <end position="24"/>
    </location>
</feature>
<dbReference type="InterPro" id="IPR051533">
    <property type="entry name" value="WaaL-like"/>
</dbReference>
<evidence type="ECO:0000313" key="7">
    <source>
        <dbReference type="EMBL" id="PZN86738.1"/>
    </source>
</evidence>
<evidence type="ECO:0000256" key="1">
    <source>
        <dbReference type="ARBA" id="ARBA00004141"/>
    </source>
</evidence>
<dbReference type="Pfam" id="PF04932">
    <property type="entry name" value="Wzy_C"/>
    <property type="match status" value="1"/>
</dbReference>
<evidence type="ECO:0000256" key="5">
    <source>
        <dbReference type="SAM" id="Phobius"/>
    </source>
</evidence>
<evidence type="ECO:0000256" key="4">
    <source>
        <dbReference type="ARBA" id="ARBA00023136"/>
    </source>
</evidence>
<feature type="transmembrane region" description="Helical" evidence="5">
    <location>
        <begin position="289"/>
        <end position="308"/>
    </location>
</feature>
<dbReference type="InterPro" id="IPR007016">
    <property type="entry name" value="O-antigen_ligase-rel_domated"/>
</dbReference>
<feature type="transmembrane region" description="Helical" evidence="5">
    <location>
        <begin position="65"/>
        <end position="86"/>
    </location>
</feature>
<feature type="transmembrane region" description="Helical" evidence="5">
    <location>
        <begin position="263"/>
        <end position="282"/>
    </location>
</feature>
<feature type="transmembrane region" description="Helical" evidence="5">
    <location>
        <begin position="125"/>
        <end position="144"/>
    </location>
</feature>
<name>A0A2W4S611_9GAMM</name>
<dbReference type="GO" id="GO:0016874">
    <property type="term" value="F:ligase activity"/>
    <property type="evidence" value="ECO:0007669"/>
    <property type="project" value="UniProtKB-KW"/>
</dbReference>
<keyword evidence="2 5" id="KW-0812">Transmembrane</keyword>
<feature type="transmembrane region" description="Helical" evidence="5">
    <location>
        <begin position="30"/>
        <end position="53"/>
    </location>
</feature>
<proteinExistence type="predicted"/>
<feature type="transmembrane region" description="Helical" evidence="5">
    <location>
        <begin position="436"/>
        <end position="457"/>
    </location>
</feature>
<feature type="transmembrane region" description="Helical" evidence="5">
    <location>
        <begin position="239"/>
        <end position="257"/>
    </location>
</feature>
<dbReference type="PANTHER" id="PTHR37422:SF13">
    <property type="entry name" value="LIPOPOLYSACCHARIDE BIOSYNTHESIS PROTEIN PA4999-RELATED"/>
    <property type="match status" value="1"/>
</dbReference>
<dbReference type="PANTHER" id="PTHR37422">
    <property type="entry name" value="TEICHURONIC ACID BIOSYNTHESIS PROTEIN TUAE"/>
    <property type="match status" value="1"/>
</dbReference>